<feature type="transmembrane region" description="Helical" evidence="2">
    <location>
        <begin position="113"/>
        <end position="140"/>
    </location>
</feature>
<evidence type="ECO:0000313" key="3">
    <source>
        <dbReference type="EMBL" id="TFY58474.1"/>
    </source>
</evidence>
<protein>
    <submittedName>
        <fullName evidence="3">Uncharacterized protein</fullName>
    </submittedName>
</protein>
<keyword evidence="2" id="KW-1133">Transmembrane helix</keyword>
<dbReference type="STRING" id="34475.A0A4Y9Y7I4"/>
<evidence type="ECO:0000256" key="1">
    <source>
        <dbReference type="SAM" id="MobiDB-lite"/>
    </source>
</evidence>
<keyword evidence="2" id="KW-0812">Transmembrane</keyword>
<dbReference type="Proteomes" id="UP000298390">
    <property type="component" value="Unassembled WGS sequence"/>
</dbReference>
<evidence type="ECO:0000313" key="4">
    <source>
        <dbReference type="Proteomes" id="UP000298390"/>
    </source>
</evidence>
<feature type="compositionally biased region" description="Gly residues" evidence="1">
    <location>
        <begin position="209"/>
        <end position="218"/>
    </location>
</feature>
<organism evidence="3 4">
    <name type="scientific">Rhodofomes roseus</name>
    <dbReference type="NCBI Taxonomy" id="34475"/>
    <lineage>
        <taxon>Eukaryota</taxon>
        <taxon>Fungi</taxon>
        <taxon>Dikarya</taxon>
        <taxon>Basidiomycota</taxon>
        <taxon>Agaricomycotina</taxon>
        <taxon>Agaricomycetes</taxon>
        <taxon>Polyporales</taxon>
        <taxon>Rhodofomes</taxon>
    </lineage>
</organism>
<accession>A0A4Y9Y7I4</accession>
<name>A0A4Y9Y7I4_9APHY</name>
<feature type="region of interest" description="Disordered" evidence="1">
    <location>
        <begin position="170"/>
        <end position="237"/>
    </location>
</feature>
<keyword evidence="2" id="KW-0472">Membrane</keyword>
<comment type="caution">
    <text evidence="3">The sequence shown here is derived from an EMBL/GenBank/DDBJ whole genome shotgun (WGS) entry which is preliminary data.</text>
</comment>
<evidence type="ECO:0000256" key="2">
    <source>
        <dbReference type="SAM" id="Phobius"/>
    </source>
</evidence>
<feature type="compositionally biased region" description="Basic and acidic residues" evidence="1">
    <location>
        <begin position="183"/>
        <end position="195"/>
    </location>
</feature>
<sequence>MDSKPIRKTEDDNLTSYFDKSATTVRDTLQRLENDVTRPVVENLLNAFRQHPIRSHATSSLLHRLFIIRLYYLHMRSPHRSTSDCYGNRGVVWHVYTALYASVELKSNELPGILFLGTLFLLFGVSLFLTTAILGVYLLVRLALLTYDAGPRAGVVQWAHESRKQLLPSRFQPAESHSAEAQPEPKRGGPSHEEVGAENIPVEGFTGSRVGGLAGNGAVGADLGSPPTVAKRELEKE</sequence>
<gene>
    <name evidence="3" type="ORF">EVJ58_g6396</name>
</gene>
<reference evidence="3 4" key="1">
    <citation type="submission" date="2019-01" db="EMBL/GenBank/DDBJ databases">
        <title>Genome sequencing of the rare red list fungi Fomitopsis rosea.</title>
        <authorList>
            <person name="Buettner E."/>
            <person name="Kellner H."/>
        </authorList>
    </citation>
    <scope>NUCLEOTIDE SEQUENCE [LARGE SCALE GENOMIC DNA]</scope>
    <source>
        <strain evidence="3 4">DSM 105464</strain>
    </source>
</reference>
<dbReference type="EMBL" id="SEKV01000358">
    <property type="protein sequence ID" value="TFY58474.1"/>
    <property type="molecule type" value="Genomic_DNA"/>
</dbReference>
<proteinExistence type="predicted"/>
<dbReference type="AlphaFoldDB" id="A0A4Y9Y7I4"/>